<gene>
    <name evidence="8" type="ORF">WR25_22415</name>
</gene>
<sequence>MGDLLVVERLLLIFMSLCSEQWVDADVVDERRLTTAGSVHTGLFTVINELQTGVSFYSRNLWIFSLFFIALSVVWSSVGATTAIIACFLTKETSVAGLLGFYVWTLLACLSLATGLGLFYIQYVVSLKSSLLLNDEAFFGFTTHGQARKTVLWIFWYTGGDSKTKREKAQLEAEAKDRADARATELEKTRTECRVKTDVANKKLEQEKVRADAEIRLQDGKHSHEKYLTREASDLASAI</sequence>
<evidence type="ECO:0000256" key="4">
    <source>
        <dbReference type="ARBA" id="ARBA00022989"/>
    </source>
</evidence>
<name>A0A2A2LUT8_9BILA</name>
<dbReference type="AlphaFoldDB" id="A0A2A2LUT8"/>
<dbReference type="InterPro" id="IPR026748">
    <property type="entry name" value="Clarin"/>
</dbReference>
<proteinExistence type="inferred from homology"/>
<keyword evidence="9" id="KW-1185">Reference proteome</keyword>
<evidence type="ECO:0000256" key="2">
    <source>
        <dbReference type="ARBA" id="ARBA00005787"/>
    </source>
</evidence>
<dbReference type="PANTHER" id="PTHR31548">
    <property type="entry name" value="CLARIN"/>
    <property type="match status" value="1"/>
</dbReference>
<dbReference type="GO" id="GO:0007605">
    <property type="term" value="P:sensory perception of sound"/>
    <property type="evidence" value="ECO:0007669"/>
    <property type="project" value="UniProtKB-ARBA"/>
</dbReference>
<evidence type="ECO:0008006" key="10">
    <source>
        <dbReference type="Google" id="ProtNLM"/>
    </source>
</evidence>
<dbReference type="PANTHER" id="PTHR31548:SF1">
    <property type="entry name" value="LD47387P"/>
    <property type="match status" value="1"/>
</dbReference>
<evidence type="ECO:0000313" key="9">
    <source>
        <dbReference type="Proteomes" id="UP000218231"/>
    </source>
</evidence>
<evidence type="ECO:0000256" key="6">
    <source>
        <dbReference type="SAM" id="Phobius"/>
    </source>
</evidence>
<evidence type="ECO:0000256" key="1">
    <source>
        <dbReference type="ARBA" id="ARBA00004141"/>
    </source>
</evidence>
<dbReference type="STRING" id="2018661.A0A2A2LUT8"/>
<accession>A0A2A2LUT8</accession>
<comment type="subcellular location">
    <subcellularLocation>
        <location evidence="1">Membrane</location>
        <topology evidence="1">Multi-pass membrane protein</topology>
    </subcellularLocation>
</comment>
<keyword evidence="3 6" id="KW-0812">Transmembrane</keyword>
<dbReference type="EMBL" id="LIAE01006431">
    <property type="protein sequence ID" value="PAV89757.1"/>
    <property type="molecule type" value="Genomic_DNA"/>
</dbReference>
<evidence type="ECO:0000256" key="3">
    <source>
        <dbReference type="ARBA" id="ARBA00022692"/>
    </source>
</evidence>
<comment type="similarity">
    <text evidence="2">Belongs to the clarin family.</text>
</comment>
<keyword evidence="5 6" id="KW-0472">Membrane</keyword>
<keyword evidence="7" id="KW-0732">Signal</keyword>
<dbReference type="GO" id="GO:0016020">
    <property type="term" value="C:membrane"/>
    <property type="evidence" value="ECO:0007669"/>
    <property type="project" value="UniProtKB-SubCell"/>
</dbReference>
<feature type="signal peptide" evidence="7">
    <location>
        <begin position="1"/>
        <end position="25"/>
    </location>
</feature>
<feature type="transmembrane region" description="Helical" evidence="6">
    <location>
        <begin position="101"/>
        <end position="121"/>
    </location>
</feature>
<dbReference type="OrthoDB" id="10012538at2759"/>
<keyword evidence="4 6" id="KW-1133">Transmembrane helix</keyword>
<evidence type="ECO:0000256" key="7">
    <source>
        <dbReference type="SAM" id="SignalP"/>
    </source>
</evidence>
<evidence type="ECO:0000313" key="8">
    <source>
        <dbReference type="EMBL" id="PAV89757.1"/>
    </source>
</evidence>
<protein>
    <recommendedName>
        <fullName evidence="10">MARVEL domain-containing protein</fullName>
    </recommendedName>
</protein>
<organism evidence="8 9">
    <name type="scientific">Diploscapter pachys</name>
    <dbReference type="NCBI Taxonomy" id="2018661"/>
    <lineage>
        <taxon>Eukaryota</taxon>
        <taxon>Metazoa</taxon>
        <taxon>Ecdysozoa</taxon>
        <taxon>Nematoda</taxon>
        <taxon>Chromadorea</taxon>
        <taxon>Rhabditida</taxon>
        <taxon>Rhabditina</taxon>
        <taxon>Rhabditomorpha</taxon>
        <taxon>Rhabditoidea</taxon>
        <taxon>Rhabditidae</taxon>
        <taxon>Diploscapter</taxon>
    </lineage>
</organism>
<evidence type="ECO:0000256" key="5">
    <source>
        <dbReference type="ARBA" id="ARBA00023136"/>
    </source>
</evidence>
<dbReference type="Proteomes" id="UP000218231">
    <property type="component" value="Unassembled WGS sequence"/>
</dbReference>
<comment type="caution">
    <text evidence="8">The sequence shown here is derived from an EMBL/GenBank/DDBJ whole genome shotgun (WGS) entry which is preliminary data.</text>
</comment>
<feature type="chain" id="PRO_5012878145" description="MARVEL domain-containing protein" evidence="7">
    <location>
        <begin position="26"/>
        <end position="239"/>
    </location>
</feature>
<feature type="transmembrane region" description="Helical" evidence="6">
    <location>
        <begin position="61"/>
        <end position="89"/>
    </location>
</feature>
<reference evidence="8 9" key="1">
    <citation type="journal article" date="2017" name="Curr. Biol.">
        <title>Genome architecture and evolution of a unichromosomal asexual nematode.</title>
        <authorList>
            <person name="Fradin H."/>
            <person name="Zegar C."/>
            <person name="Gutwein M."/>
            <person name="Lucas J."/>
            <person name="Kovtun M."/>
            <person name="Corcoran D."/>
            <person name="Baugh L.R."/>
            <person name="Kiontke K."/>
            <person name="Gunsalus K."/>
            <person name="Fitch D.H."/>
            <person name="Piano F."/>
        </authorList>
    </citation>
    <scope>NUCLEOTIDE SEQUENCE [LARGE SCALE GENOMIC DNA]</scope>
    <source>
        <strain evidence="8">PF1309</strain>
    </source>
</reference>